<dbReference type="Pfam" id="PF02566">
    <property type="entry name" value="OsmC"/>
    <property type="match status" value="1"/>
</dbReference>
<evidence type="ECO:0000313" key="1">
    <source>
        <dbReference type="EMBL" id="KFN93714.1"/>
    </source>
</evidence>
<organism evidence="1 2">
    <name type="scientific">Tetragenococcus muriaticus PMC-11-5</name>
    <dbReference type="NCBI Taxonomy" id="1302649"/>
    <lineage>
        <taxon>Bacteria</taxon>
        <taxon>Bacillati</taxon>
        <taxon>Bacillota</taxon>
        <taxon>Bacilli</taxon>
        <taxon>Lactobacillales</taxon>
        <taxon>Enterococcaceae</taxon>
        <taxon>Tetragenococcus</taxon>
    </lineage>
</organism>
<proteinExistence type="predicted"/>
<accession>A0A091C9E0</accession>
<evidence type="ECO:0000313" key="2">
    <source>
        <dbReference type="Proteomes" id="UP000029380"/>
    </source>
</evidence>
<dbReference type="RefSeq" id="WP_014123516.1">
    <property type="nucleotide sequence ID" value="NZ_JPVU01000015.1"/>
</dbReference>
<sequence>MNPVETLLNSLGTCLTTVAKTFAKSKNIQLKSFKVDLEGEINSDSYTGKRSKC</sequence>
<dbReference type="InterPro" id="IPR003718">
    <property type="entry name" value="OsmC/Ohr_fam"/>
</dbReference>
<dbReference type="InterPro" id="IPR036102">
    <property type="entry name" value="OsmC/Ohrsf"/>
</dbReference>
<name>A0A091C9E0_9ENTE</name>
<dbReference type="InterPro" id="IPR015946">
    <property type="entry name" value="KH_dom-like_a/b"/>
</dbReference>
<protein>
    <recommendedName>
        <fullName evidence="3">OsmC/Ohr family protein</fullName>
    </recommendedName>
</protein>
<gene>
    <name evidence="1" type="ORF">TMUPMC115_0115</name>
</gene>
<dbReference type="AlphaFoldDB" id="A0A091C9E0"/>
<dbReference type="GeneID" id="69056078"/>
<evidence type="ECO:0008006" key="3">
    <source>
        <dbReference type="Google" id="ProtNLM"/>
    </source>
</evidence>
<dbReference type="Gene3D" id="3.30.300.20">
    <property type="match status" value="1"/>
</dbReference>
<dbReference type="EMBL" id="JPVU01000015">
    <property type="protein sequence ID" value="KFN93714.1"/>
    <property type="molecule type" value="Genomic_DNA"/>
</dbReference>
<dbReference type="Proteomes" id="UP000029380">
    <property type="component" value="Unassembled WGS sequence"/>
</dbReference>
<comment type="caution">
    <text evidence="1">The sequence shown here is derived from an EMBL/GenBank/DDBJ whole genome shotgun (WGS) entry which is preliminary data.</text>
</comment>
<reference evidence="1 2" key="1">
    <citation type="submission" date="2014-08" db="EMBL/GenBank/DDBJ databases">
        <title>Genome sequence of Tetragenococcus muriaticus.</title>
        <authorList>
            <person name="Chuea-nongthon C."/>
            <person name="Rodtong S."/>
            <person name="Yongsawatdigul J."/>
            <person name="Steele J.L."/>
            <person name="Liu X.-y."/>
            <person name="Speers J."/>
            <person name="Glasner J.D."/>
            <person name="Neeno-Eckwall E.C."/>
        </authorList>
    </citation>
    <scope>NUCLEOTIDE SEQUENCE [LARGE SCALE GENOMIC DNA]</scope>
    <source>
        <strain evidence="1 2">PMC-11-5</strain>
    </source>
</reference>
<dbReference type="PATRIC" id="fig|1302649.3.peg.116"/>
<dbReference type="SUPFAM" id="SSF82784">
    <property type="entry name" value="OsmC-like"/>
    <property type="match status" value="1"/>
</dbReference>